<dbReference type="SMART" id="SM00758">
    <property type="entry name" value="PA14"/>
    <property type="match status" value="1"/>
</dbReference>
<dbReference type="EC" id="3.2.1.52" evidence="3"/>
<dbReference type="GO" id="GO:0030203">
    <property type="term" value="P:glycosaminoglycan metabolic process"/>
    <property type="evidence" value="ECO:0007669"/>
    <property type="project" value="TreeGrafter"/>
</dbReference>
<dbReference type="SUPFAM" id="SSF55545">
    <property type="entry name" value="beta-N-acetylhexosaminidase-like domain"/>
    <property type="match status" value="1"/>
</dbReference>
<protein>
    <recommendedName>
        <fullName evidence="3">beta-N-acetylhexosaminidase</fullName>
        <ecNumber evidence="3">3.2.1.52</ecNumber>
    </recommendedName>
</protein>
<dbReference type="Gene3D" id="3.20.20.80">
    <property type="entry name" value="Glycosidases"/>
    <property type="match status" value="1"/>
</dbReference>
<dbReference type="PANTHER" id="PTHR22600">
    <property type="entry name" value="BETA-HEXOSAMINIDASE"/>
    <property type="match status" value="1"/>
</dbReference>
<dbReference type="InterPro" id="IPR015883">
    <property type="entry name" value="Glyco_hydro_20_cat"/>
</dbReference>
<dbReference type="InterPro" id="IPR037524">
    <property type="entry name" value="PA14/GLEYA"/>
</dbReference>
<dbReference type="EMBL" id="WPIK01000018">
    <property type="protein sequence ID" value="MVN23143.1"/>
    <property type="molecule type" value="Genomic_DNA"/>
</dbReference>
<dbReference type="SUPFAM" id="SSF56988">
    <property type="entry name" value="Anthrax protective antigen"/>
    <property type="match status" value="1"/>
</dbReference>
<dbReference type="PRINTS" id="PR00738">
    <property type="entry name" value="GLHYDRLASE20"/>
</dbReference>
<name>A0A7K1T0Q3_9SPHI</name>
<evidence type="ECO:0000313" key="10">
    <source>
        <dbReference type="Proteomes" id="UP000462014"/>
    </source>
</evidence>
<dbReference type="SUPFAM" id="SSF51445">
    <property type="entry name" value="(Trans)glycosidases"/>
    <property type="match status" value="1"/>
</dbReference>
<dbReference type="AlphaFoldDB" id="A0A7K1T0Q3"/>
<evidence type="ECO:0000256" key="5">
    <source>
        <dbReference type="ARBA" id="ARBA00023295"/>
    </source>
</evidence>
<dbReference type="Pfam" id="PF02838">
    <property type="entry name" value="Glyco_hydro_20b"/>
    <property type="match status" value="1"/>
</dbReference>
<evidence type="ECO:0000256" key="2">
    <source>
        <dbReference type="ARBA" id="ARBA00006285"/>
    </source>
</evidence>
<evidence type="ECO:0000259" key="8">
    <source>
        <dbReference type="PROSITE" id="PS51820"/>
    </source>
</evidence>
<feature type="signal peptide" evidence="7">
    <location>
        <begin position="1"/>
        <end position="24"/>
    </location>
</feature>
<dbReference type="InterPro" id="IPR025705">
    <property type="entry name" value="Beta_hexosaminidase_sua/sub"/>
</dbReference>
<keyword evidence="4 9" id="KW-0378">Hydrolase</keyword>
<proteinExistence type="inferred from homology"/>
<feature type="domain" description="PA14" evidence="8">
    <location>
        <begin position="625"/>
        <end position="762"/>
    </location>
</feature>
<evidence type="ECO:0000313" key="9">
    <source>
        <dbReference type="EMBL" id="MVN23143.1"/>
    </source>
</evidence>
<gene>
    <name evidence="9" type="ORF">GO621_16590</name>
</gene>
<feature type="active site" description="Proton donor" evidence="6">
    <location>
        <position position="332"/>
    </location>
</feature>
<dbReference type="GO" id="GO:0005975">
    <property type="term" value="P:carbohydrate metabolic process"/>
    <property type="evidence" value="ECO:0007669"/>
    <property type="project" value="InterPro"/>
</dbReference>
<dbReference type="Gene3D" id="3.90.182.10">
    <property type="entry name" value="Toxin - Anthrax Protective Antigen,domain 1"/>
    <property type="match status" value="1"/>
</dbReference>
<dbReference type="Gene3D" id="3.30.379.10">
    <property type="entry name" value="Chitobiase/beta-hexosaminidase domain 2-like"/>
    <property type="match status" value="1"/>
</dbReference>
<dbReference type="PANTHER" id="PTHR22600:SF57">
    <property type="entry name" value="BETA-N-ACETYLHEXOSAMINIDASE"/>
    <property type="match status" value="1"/>
</dbReference>
<dbReference type="Pfam" id="PF07691">
    <property type="entry name" value="PA14"/>
    <property type="match status" value="1"/>
</dbReference>
<dbReference type="InterPro" id="IPR011658">
    <property type="entry name" value="PA14_dom"/>
</dbReference>
<dbReference type="InterPro" id="IPR017853">
    <property type="entry name" value="GH"/>
</dbReference>
<dbReference type="InterPro" id="IPR015882">
    <property type="entry name" value="HEX_bac_N"/>
</dbReference>
<keyword evidence="10" id="KW-1185">Reference proteome</keyword>
<evidence type="ECO:0000256" key="6">
    <source>
        <dbReference type="PIRSR" id="PIRSR625705-1"/>
    </source>
</evidence>
<comment type="caution">
    <text evidence="9">The sequence shown here is derived from an EMBL/GenBank/DDBJ whole genome shotgun (WGS) entry which is preliminary data.</text>
</comment>
<dbReference type="GO" id="GO:0016020">
    <property type="term" value="C:membrane"/>
    <property type="evidence" value="ECO:0007669"/>
    <property type="project" value="TreeGrafter"/>
</dbReference>
<dbReference type="GO" id="GO:0004563">
    <property type="term" value="F:beta-N-acetylhexosaminidase activity"/>
    <property type="evidence" value="ECO:0007669"/>
    <property type="project" value="UniProtKB-EC"/>
</dbReference>
<organism evidence="9 10">
    <name type="scientific">Mucilaginibacter arboris</name>
    <dbReference type="NCBI Taxonomy" id="2682090"/>
    <lineage>
        <taxon>Bacteria</taxon>
        <taxon>Pseudomonadati</taxon>
        <taxon>Bacteroidota</taxon>
        <taxon>Sphingobacteriia</taxon>
        <taxon>Sphingobacteriales</taxon>
        <taxon>Sphingobacteriaceae</taxon>
        <taxon>Mucilaginibacter</taxon>
    </lineage>
</organism>
<dbReference type="Proteomes" id="UP000462014">
    <property type="component" value="Unassembled WGS sequence"/>
</dbReference>
<sequence length="765" mass="86511">MIVKYSWCFILVFFAFTNCFSQNADPNSGLIPAPFSIKKNPGKFFLHKRSIIQTDLKDNKAVFFLSSYLQQFKNINDTLRNDTAASVIVLTNIGADTLPDEGYRLSITPKRITVTGRDAGLFYGVQSLIQLLADTKTQVTSTLNCMAIEDHPRFKYRGVHLDVSRHFFPASFIKEYIDLLAAYKINTFHWHLTDDQGWRIEIKKYPRLTEIGSMRAQTLIGNYHDRMPQQFDHTPYGGFYTQDEIKDIVKYAADRYITIIPEIEMPGHSLAALAAYPELSCNPKRTYKVAETWGVFDDVYCPSEYTFNFLEDVLTEVMQLFPGKYIHIGGDEVPKSIWHNSAFCQHLIKKLKLKNEHGLQSYFIERIEKFLNDKGRSIIGWDEILQGGLAPNATVMSWRGEAGGIAAAQQNHNVIMTSQNSGLYFDKAQGKSDQEPLSIGGYAPLQQTYAYNPVPQVLTAEQQTYIIGVQANLWTEYIGTTAKVEYMLLPRMLALSEIAWTPLANKNYKDFSETRLPRHLNRLDASCINYRVPEPIGIRDSFMIGPNMSYQLKPSVTDARIYYTIDDYLPRETDLLYTAPININLEKNQTRTLQTVEITPCGKRSVVSKVVLYNREPFAALNVQPANPGLKYKALSGSFTAAAQLDDAPVIDTGTIKSINVSAFKKNNRVFGVIYQGNIRIDQDGNYNLGLTSDDGSQLYLDNELVVDNDGKHALFQKSSLVPLLKGFHQIKIKYFDAGATSTLRVYLNLAGKPQTELPPDILFN</sequence>
<dbReference type="RefSeq" id="WP_157569089.1">
    <property type="nucleotide sequence ID" value="NZ_WPIK01000018.1"/>
</dbReference>
<evidence type="ECO:0000256" key="7">
    <source>
        <dbReference type="SAM" id="SignalP"/>
    </source>
</evidence>
<dbReference type="Pfam" id="PF00728">
    <property type="entry name" value="Glyco_hydro_20"/>
    <property type="match status" value="1"/>
</dbReference>
<dbReference type="PROSITE" id="PS51820">
    <property type="entry name" value="PA14"/>
    <property type="match status" value="1"/>
</dbReference>
<keyword evidence="5" id="KW-0326">Glycosidase</keyword>
<feature type="chain" id="PRO_5029755335" description="beta-N-acetylhexosaminidase" evidence="7">
    <location>
        <begin position="25"/>
        <end position="765"/>
    </location>
</feature>
<comment type="similarity">
    <text evidence="2">Belongs to the glycosyl hydrolase 20 family.</text>
</comment>
<reference evidence="9 10" key="1">
    <citation type="submission" date="2019-12" db="EMBL/GenBank/DDBJ databases">
        <title>Mucilaginibacter sp. HMF7410 genome sequencing and assembly.</title>
        <authorList>
            <person name="Kang H."/>
            <person name="Cha I."/>
            <person name="Kim H."/>
            <person name="Joh K."/>
        </authorList>
    </citation>
    <scope>NUCLEOTIDE SEQUENCE [LARGE SCALE GENOMIC DNA]</scope>
    <source>
        <strain evidence="9 10">HMF7410</strain>
    </source>
</reference>
<dbReference type="InterPro" id="IPR029018">
    <property type="entry name" value="Hex-like_dom2"/>
</dbReference>
<comment type="catalytic activity">
    <reaction evidence="1">
        <text>Hydrolysis of terminal non-reducing N-acetyl-D-hexosamine residues in N-acetyl-beta-D-hexosaminides.</text>
        <dbReference type="EC" id="3.2.1.52"/>
    </reaction>
</comment>
<keyword evidence="7" id="KW-0732">Signal</keyword>
<evidence type="ECO:0000256" key="4">
    <source>
        <dbReference type="ARBA" id="ARBA00022801"/>
    </source>
</evidence>
<dbReference type="CDD" id="cd06563">
    <property type="entry name" value="GH20_chitobiase-like"/>
    <property type="match status" value="1"/>
</dbReference>
<accession>A0A7K1T0Q3</accession>
<evidence type="ECO:0000256" key="3">
    <source>
        <dbReference type="ARBA" id="ARBA00012663"/>
    </source>
</evidence>
<evidence type="ECO:0000256" key="1">
    <source>
        <dbReference type="ARBA" id="ARBA00001231"/>
    </source>
</evidence>